<sequence>MPRRKVYISSTYMDLVPYRNAILNMFQHKGLQAEYEVVSMEGYVSESGMKALDVCLSDVREADIYILILAKRYGSIVEDTGISYTEMEYNEAKRLIDSNPLYKIFVFWSDDENEKDDFANTENLEDLALENFYNKAKDQNASFIHPFTTPDNLCKQILLTFNHNFKKKISASDYKECLLQMDRVIPSSVFKKKFKKRTNSFCFVSDNENSPNDFINRIFHVDIGETGYKKCHISLSKLKTLDKSKFELFFNIFIEKAWSIDTDEYVFTGNERLFLTIEITDIEIQNNEKLHLLEQLLLEFLPTFLLTENSNPSSNLFFIFFSYEEYNISLNKQYETFIRNLKKKLSIENCLYDIEELDDVEKDDIREWLNSFVNDKFLENDVDDILRENRQNASRRNSYKMKKANELIIKWLDNQYRN</sequence>
<accession>A0A5S3PSN9</accession>
<dbReference type="EMBL" id="VATY01000001">
    <property type="protein sequence ID" value="TMM58026.1"/>
    <property type="molecule type" value="Genomic_DNA"/>
</dbReference>
<organism evidence="2 3">
    <name type="scientific">Maribacter algarum</name>
    <name type="common">ex Zhang et al. 2020</name>
    <dbReference type="NCBI Taxonomy" id="2578118"/>
    <lineage>
        <taxon>Bacteria</taxon>
        <taxon>Pseudomonadati</taxon>
        <taxon>Bacteroidota</taxon>
        <taxon>Flavobacteriia</taxon>
        <taxon>Flavobacteriales</taxon>
        <taxon>Flavobacteriaceae</taxon>
        <taxon>Maribacter</taxon>
    </lineage>
</organism>
<dbReference type="Proteomes" id="UP000310314">
    <property type="component" value="Unassembled WGS sequence"/>
</dbReference>
<protein>
    <submittedName>
        <fullName evidence="2">DUF4062 domain-containing protein</fullName>
    </submittedName>
</protein>
<dbReference type="OrthoDB" id="9810187at2"/>
<evidence type="ECO:0000313" key="2">
    <source>
        <dbReference type="EMBL" id="TMM58026.1"/>
    </source>
</evidence>
<gene>
    <name evidence="2" type="ORF">FEE95_00960</name>
</gene>
<evidence type="ECO:0000313" key="3">
    <source>
        <dbReference type="Proteomes" id="UP000310314"/>
    </source>
</evidence>
<dbReference type="AlphaFoldDB" id="A0A5S3PSN9"/>
<comment type="caution">
    <text evidence="2">The sequence shown here is derived from an EMBL/GenBank/DDBJ whole genome shotgun (WGS) entry which is preliminary data.</text>
</comment>
<dbReference type="InterPro" id="IPR025139">
    <property type="entry name" value="DUF4062"/>
</dbReference>
<reference evidence="2 3" key="1">
    <citation type="submission" date="2019-05" db="EMBL/GenBank/DDBJ databases">
        <authorList>
            <person name="Zhang J.-Y."/>
            <person name="Feg X."/>
            <person name="Du Z.-J."/>
        </authorList>
    </citation>
    <scope>NUCLEOTIDE SEQUENCE [LARGE SCALE GENOMIC DNA]</scope>
    <source>
        <strain evidence="2 3">RZ26</strain>
    </source>
</reference>
<feature type="domain" description="DUF4062" evidence="1">
    <location>
        <begin position="5"/>
        <end position="92"/>
    </location>
</feature>
<proteinExistence type="predicted"/>
<dbReference type="Pfam" id="PF13271">
    <property type="entry name" value="DUF4062"/>
    <property type="match status" value="1"/>
</dbReference>
<dbReference type="RefSeq" id="WP_138655958.1">
    <property type="nucleotide sequence ID" value="NZ_VATY01000001.1"/>
</dbReference>
<evidence type="ECO:0000259" key="1">
    <source>
        <dbReference type="Pfam" id="PF13271"/>
    </source>
</evidence>
<keyword evidence="3" id="KW-1185">Reference proteome</keyword>
<name>A0A5S3PSN9_9FLAO</name>